<keyword evidence="2" id="KW-1185">Reference proteome</keyword>
<accession>A0A8J6U2T4</accession>
<evidence type="ECO:0000313" key="1">
    <source>
        <dbReference type="EMBL" id="MBD0415903.1"/>
    </source>
</evidence>
<gene>
    <name evidence="1" type="ORF">ICI42_14675</name>
</gene>
<dbReference type="Proteomes" id="UP000643405">
    <property type="component" value="Unassembled WGS sequence"/>
</dbReference>
<dbReference type="InterPro" id="IPR021508">
    <property type="entry name" value="Gp17-like"/>
</dbReference>
<comment type="caution">
    <text evidence="1">The sequence shown here is derived from an EMBL/GenBank/DDBJ whole genome shotgun (WGS) entry which is preliminary data.</text>
</comment>
<dbReference type="Gene3D" id="3.30.2000.30">
    <property type="match status" value="1"/>
</dbReference>
<organism evidence="1 2">
    <name type="scientific">Oryzicola mucosus</name>
    <dbReference type="NCBI Taxonomy" id="2767425"/>
    <lineage>
        <taxon>Bacteria</taxon>
        <taxon>Pseudomonadati</taxon>
        <taxon>Pseudomonadota</taxon>
        <taxon>Alphaproteobacteria</taxon>
        <taxon>Hyphomicrobiales</taxon>
        <taxon>Phyllobacteriaceae</taxon>
        <taxon>Oryzicola</taxon>
    </lineage>
</organism>
<protein>
    <submittedName>
        <fullName evidence="1">DUF3168 domain-containing protein</fullName>
    </submittedName>
</protein>
<proteinExistence type="predicted"/>
<dbReference type="AlphaFoldDB" id="A0A8J6U2T4"/>
<dbReference type="RefSeq" id="WP_188165329.1">
    <property type="nucleotide sequence ID" value="NZ_JACVVX010000004.1"/>
</dbReference>
<dbReference type="InterPro" id="IPR053745">
    <property type="entry name" value="Viral_Tail_Comp_sf"/>
</dbReference>
<dbReference type="Pfam" id="PF11367">
    <property type="entry name" value="Tail_completion_gp17"/>
    <property type="match status" value="1"/>
</dbReference>
<dbReference type="EMBL" id="JACVVX010000004">
    <property type="protein sequence ID" value="MBD0415903.1"/>
    <property type="molecule type" value="Genomic_DNA"/>
</dbReference>
<sequence>MISGTSELQKAVFSVLSGDATLGGLLGGARIYDAAPDNAAFPYVTFGRISTTDWSTATERGSEHFLTLHCWSRGKGKKQALAIADAVAACLDDAALPLDGHHLVSLSFLGSETAYDDRFLATRGVVRFRAVTEPVE</sequence>
<name>A0A8J6U2T4_9HYPH</name>
<reference evidence="1" key="1">
    <citation type="submission" date="2020-09" db="EMBL/GenBank/DDBJ databases">
        <title>Genome seq and assembly of Tianweitania sp.</title>
        <authorList>
            <person name="Chhetri G."/>
        </authorList>
    </citation>
    <scope>NUCLEOTIDE SEQUENCE</scope>
    <source>
        <strain evidence="1">Rool2</strain>
    </source>
</reference>
<evidence type="ECO:0000313" key="2">
    <source>
        <dbReference type="Proteomes" id="UP000643405"/>
    </source>
</evidence>